<reference evidence="2 3" key="1">
    <citation type="submission" date="2018-11" db="EMBL/GenBank/DDBJ databases">
        <authorList>
            <consortium name="Pathogen Informatics"/>
        </authorList>
    </citation>
    <scope>NUCLEOTIDE SEQUENCE [LARGE SCALE GENOMIC DNA]</scope>
</reference>
<evidence type="ECO:0000256" key="1">
    <source>
        <dbReference type="SAM" id="MobiDB-lite"/>
    </source>
</evidence>
<accession>A0A3P7IKR2</accession>
<keyword evidence="3" id="KW-1185">Reference proteome</keyword>
<evidence type="ECO:0000313" key="3">
    <source>
        <dbReference type="Proteomes" id="UP000270094"/>
    </source>
</evidence>
<dbReference type="Proteomes" id="UP000270094">
    <property type="component" value="Unassembled WGS sequence"/>
</dbReference>
<name>A0A3P7IKR2_STRVU</name>
<dbReference type="EMBL" id="UYYB01032247">
    <property type="protein sequence ID" value="VDM73751.1"/>
    <property type="molecule type" value="Genomic_DNA"/>
</dbReference>
<feature type="region of interest" description="Disordered" evidence="1">
    <location>
        <begin position="42"/>
        <end position="69"/>
    </location>
</feature>
<evidence type="ECO:0000313" key="2">
    <source>
        <dbReference type="EMBL" id="VDM73751.1"/>
    </source>
</evidence>
<sequence>MNRFLEFANRFHSLPGHLRVLCGAGGSESRFQVGRNLSRNYSGASKMVGGGQDGDKAQPKPLSASERAETNCPIALASALDAQCS</sequence>
<dbReference type="OrthoDB" id="16820at2759"/>
<dbReference type="AlphaFoldDB" id="A0A3P7IKR2"/>
<gene>
    <name evidence="2" type="ORF">SVUK_LOCUS8749</name>
</gene>
<protein>
    <submittedName>
        <fullName evidence="2">Uncharacterized protein</fullName>
    </submittedName>
</protein>
<proteinExistence type="predicted"/>
<organism evidence="2 3">
    <name type="scientific">Strongylus vulgaris</name>
    <name type="common">Blood worm</name>
    <dbReference type="NCBI Taxonomy" id="40348"/>
    <lineage>
        <taxon>Eukaryota</taxon>
        <taxon>Metazoa</taxon>
        <taxon>Ecdysozoa</taxon>
        <taxon>Nematoda</taxon>
        <taxon>Chromadorea</taxon>
        <taxon>Rhabditida</taxon>
        <taxon>Rhabditina</taxon>
        <taxon>Rhabditomorpha</taxon>
        <taxon>Strongyloidea</taxon>
        <taxon>Strongylidae</taxon>
        <taxon>Strongylus</taxon>
    </lineage>
</organism>